<dbReference type="SMART" id="SM00495">
    <property type="entry name" value="ChtBD3"/>
    <property type="match status" value="1"/>
</dbReference>
<organism evidence="4 5">
    <name type="scientific">Spirilliplanes yamanashiensis</name>
    <dbReference type="NCBI Taxonomy" id="42233"/>
    <lineage>
        <taxon>Bacteria</taxon>
        <taxon>Bacillati</taxon>
        <taxon>Actinomycetota</taxon>
        <taxon>Actinomycetes</taxon>
        <taxon>Micromonosporales</taxon>
        <taxon>Micromonosporaceae</taxon>
        <taxon>Spirilliplanes</taxon>
    </lineage>
</organism>
<feature type="signal peptide" evidence="2">
    <location>
        <begin position="1"/>
        <end position="26"/>
    </location>
</feature>
<evidence type="ECO:0000256" key="1">
    <source>
        <dbReference type="ARBA" id="ARBA00022801"/>
    </source>
</evidence>
<reference evidence="4" key="1">
    <citation type="submission" date="2021-01" db="EMBL/GenBank/DDBJ databases">
        <title>Whole genome shotgun sequence of Spirilliplanes yamanashiensis NBRC 15828.</title>
        <authorList>
            <person name="Komaki H."/>
            <person name="Tamura T."/>
        </authorList>
    </citation>
    <scope>NUCLEOTIDE SEQUENCE</scope>
    <source>
        <strain evidence="4">NBRC 15828</strain>
    </source>
</reference>
<evidence type="ECO:0000256" key="2">
    <source>
        <dbReference type="SAM" id="SignalP"/>
    </source>
</evidence>
<feature type="chain" id="PRO_5038337549" description="Chitin-binding type-3 domain-containing protein" evidence="2">
    <location>
        <begin position="27"/>
        <end position="539"/>
    </location>
</feature>
<dbReference type="Proteomes" id="UP000652013">
    <property type="component" value="Unassembled WGS sequence"/>
</dbReference>
<dbReference type="GO" id="GO:0004553">
    <property type="term" value="F:hydrolase activity, hydrolyzing O-glycosyl compounds"/>
    <property type="evidence" value="ECO:0007669"/>
    <property type="project" value="InterPro"/>
</dbReference>
<dbReference type="Pfam" id="PF16116">
    <property type="entry name" value="DUF4832"/>
    <property type="match status" value="1"/>
</dbReference>
<dbReference type="GO" id="GO:0005975">
    <property type="term" value="P:carbohydrate metabolic process"/>
    <property type="evidence" value="ECO:0007669"/>
    <property type="project" value="InterPro"/>
</dbReference>
<dbReference type="EMBL" id="BOOY01000008">
    <property type="protein sequence ID" value="GIJ02099.1"/>
    <property type="molecule type" value="Genomic_DNA"/>
</dbReference>
<gene>
    <name evidence="4" type="ORF">Sya03_14510</name>
</gene>
<evidence type="ECO:0000259" key="3">
    <source>
        <dbReference type="SMART" id="SM00495"/>
    </source>
</evidence>
<sequence>MSSRSLRRWTAVAAALLLGAGAVVLARPGEAAVTLATVAYPAASADVTNPERGPARYYLCGQKDQRLSVDLLTTRRTDEGTTLAWCMVYLNEYRASPLTGTWLAGLEADFAALRNSGVKTVIRFAYTDKEAGDDATKDRVLGHIGQLGPVLRANADVIAAVQAGFIGAWGEWYYTQNFGNEGQVSDTDLAARKAVLEALLAALPADRMVQLRVPKDKRTFYGTAPLPASRAYDGSNQARVGIHNDCFLASDTDMGTYFSDAERTWHEAESVFTVMGGETCAESPRSTCPTARAELAQFHWSYLNLDYRKEVLDTWGACLPEIRQRLGYRFALTEGTFPESAAPGGTLPVRLGVRNEGYAAPYNPRAAQLVLRRTSDGQVVRLPLAADPRRWAPGATTTVAETLRLPANLPAGQYQLGLALPDPAPSLSGRPEYAVRVANAGLWREDDGGWNDLLHTVTIAGTAAPTTAAPTTAAPTTAAPTTAAPTTAAPGVAAWTPFTAYRVGDRVSHGGVTYRALQAHTSLPGWEPSIVPALWTPAG</sequence>
<dbReference type="InterPro" id="IPR036573">
    <property type="entry name" value="CBM_sf_5/12"/>
</dbReference>
<dbReference type="InterPro" id="IPR032267">
    <property type="entry name" value="DUF4832"/>
</dbReference>
<dbReference type="CDD" id="cd12214">
    <property type="entry name" value="ChiA1_BD"/>
    <property type="match status" value="1"/>
</dbReference>
<name>A0A8J4DI79_9ACTN</name>
<dbReference type="AlphaFoldDB" id="A0A8J4DI79"/>
<accession>A0A8J4DI79</accession>
<dbReference type="Gene3D" id="2.10.10.20">
    <property type="entry name" value="Carbohydrate-binding module superfamily 5/12"/>
    <property type="match status" value="1"/>
</dbReference>
<keyword evidence="2" id="KW-0732">Signal</keyword>
<dbReference type="InterPro" id="IPR003610">
    <property type="entry name" value="CBM5/12"/>
</dbReference>
<protein>
    <recommendedName>
        <fullName evidence="3">Chitin-binding type-3 domain-containing protein</fullName>
    </recommendedName>
</protein>
<dbReference type="InterPro" id="IPR032379">
    <property type="entry name" value="DUF4874"/>
</dbReference>
<dbReference type="Pfam" id="PF16173">
    <property type="entry name" value="DUF4874"/>
    <property type="match status" value="1"/>
</dbReference>
<keyword evidence="1" id="KW-0378">Hydrolase</keyword>
<dbReference type="Pfam" id="PF02839">
    <property type="entry name" value="CBM_5_12"/>
    <property type="match status" value="1"/>
</dbReference>
<evidence type="ECO:0000313" key="5">
    <source>
        <dbReference type="Proteomes" id="UP000652013"/>
    </source>
</evidence>
<dbReference type="GO" id="GO:0030246">
    <property type="term" value="F:carbohydrate binding"/>
    <property type="evidence" value="ECO:0007669"/>
    <property type="project" value="InterPro"/>
</dbReference>
<keyword evidence="5" id="KW-1185">Reference proteome</keyword>
<feature type="domain" description="Chitin-binding type-3" evidence="3">
    <location>
        <begin position="492"/>
        <end position="538"/>
    </location>
</feature>
<evidence type="ECO:0000313" key="4">
    <source>
        <dbReference type="EMBL" id="GIJ02099.1"/>
    </source>
</evidence>
<comment type="caution">
    <text evidence="4">The sequence shown here is derived from an EMBL/GenBank/DDBJ whole genome shotgun (WGS) entry which is preliminary data.</text>
</comment>
<dbReference type="GO" id="GO:0005576">
    <property type="term" value="C:extracellular region"/>
    <property type="evidence" value="ECO:0007669"/>
    <property type="project" value="InterPro"/>
</dbReference>
<dbReference type="SUPFAM" id="SSF51055">
    <property type="entry name" value="Carbohydrate binding domain"/>
    <property type="match status" value="1"/>
</dbReference>
<proteinExistence type="predicted"/>